<keyword evidence="1" id="KW-1133">Transmembrane helix</keyword>
<sequence length="43" mass="4950">MYLVPGRTLAILKIGISNTIFIIARYLTAFLMKCIIYQCIEQI</sequence>
<proteinExistence type="predicted"/>
<evidence type="ECO:0000256" key="1">
    <source>
        <dbReference type="SAM" id="Phobius"/>
    </source>
</evidence>
<protein>
    <submittedName>
        <fullName evidence="2">Uncharacterized protein</fullName>
    </submittedName>
</protein>
<reference evidence="2 3" key="1">
    <citation type="submission" date="2016-03" db="EMBL/GenBank/DDBJ databases">
        <authorList>
            <consortium name="Pathogen Informatics"/>
        </authorList>
    </citation>
    <scope>NUCLEOTIDE SEQUENCE [LARGE SCALE GENOMIC DNA]</scope>
    <source>
        <strain evidence="3">e552</strain>
    </source>
</reference>
<keyword evidence="1" id="KW-0472">Membrane</keyword>
<comment type="caution">
    <text evidence="2">The sequence shown here is derived from an EMBL/GenBank/DDBJ whole genome shotgun (WGS) entry which is preliminary data.</text>
</comment>
<accession>A0ABD7KSL6</accession>
<keyword evidence="1" id="KW-0812">Transmembrane</keyword>
<dbReference type="EMBL" id="FKEV01000002">
    <property type="protein sequence ID" value="SAD68309.1"/>
    <property type="molecule type" value="Genomic_DNA"/>
</dbReference>
<organism evidence="2 3">
    <name type="scientific">Enterobacter hormaechei</name>
    <dbReference type="NCBI Taxonomy" id="158836"/>
    <lineage>
        <taxon>Bacteria</taxon>
        <taxon>Pseudomonadati</taxon>
        <taxon>Pseudomonadota</taxon>
        <taxon>Gammaproteobacteria</taxon>
        <taxon>Enterobacterales</taxon>
        <taxon>Enterobacteriaceae</taxon>
        <taxon>Enterobacter</taxon>
        <taxon>Enterobacter cloacae complex</taxon>
    </lineage>
</organism>
<evidence type="ECO:0000313" key="2">
    <source>
        <dbReference type="EMBL" id="SAD68309.1"/>
    </source>
</evidence>
<dbReference type="Proteomes" id="UP000077295">
    <property type="component" value="Unassembled WGS sequence"/>
</dbReference>
<gene>
    <name evidence="2" type="ORF">SAMEA2273187_00704</name>
</gene>
<feature type="transmembrane region" description="Helical" evidence="1">
    <location>
        <begin position="20"/>
        <end position="40"/>
    </location>
</feature>
<evidence type="ECO:0000313" key="3">
    <source>
        <dbReference type="Proteomes" id="UP000077295"/>
    </source>
</evidence>
<name>A0ABD7KSL6_9ENTR</name>
<dbReference type="AlphaFoldDB" id="A0ABD7KSL6"/>